<evidence type="ECO:0000256" key="2">
    <source>
        <dbReference type="ARBA" id="ARBA00023315"/>
    </source>
</evidence>
<name>A0A3S9V562_9BACL</name>
<dbReference type="AlphaFoldDB" id="A0A3S9V562"/>
<dbReference type="GO" id="GO:0016747">
    <property type="term" value="F:acyltransferase activity, transferring groups other than amino-acyl groups"/>
    <property type="evidence" value="ECO:0007669"/>
    <property type="project" value="InterPro"/>
</dbReference>
<gene>
    <name evidence="4" type="ORF">EI981_26770</name>
</gene>
<dbReference type="SUPFAM" id="SSF55729">
    <property type="entry name" value="Acyl-CoA N-acyltransferases (Nat)"/>
    <property type="match status" value="1"/>
</dbReference>
<evidence type="ECO:0000313" key="5">
    <source>
        <dbReference type="Proteomes" id="UP000270678"/>
    </source>
</evidence>
<evidence type="ECO:0000256" key="1">
    <source>
        <dbReference type="ARBA" id="ARBA00022679"/>
    </source>
</evidence>
<dbReference type="EMBL" id="CP034346">
    <property type="protein sequence ID" value="AZS17680.1"/>
    <property type="molecule type" value="Genomic_DNA"/>
</dbReference>
<organism evidence="4 5">
    <name type="scientific">Paenibacillus lutimineralis</name>
    <dbReference type="NCBI Taxonomy" id="2707005"/>
    <lineage>
        <taxon>Bacteria</taxon>
        <taxon>Bacillati</taxon>
        <taxon>Bacillota</taxon>
        <taxon>Bacilli</taxon>
        <taxon>Bacillales</taxon>
        <taxon>Paenibacillaceae</taxon>
        <taxon>Paenibacillus</taxon>
    </lineage>
</organism>
<dbReference type="Proteomes" id="UP000270678">
    <property type="component" value="Chromosome"/>
</dbReference>
<keyword evidence="1 4" id="KW-0808">Transferase</keyword>
<dbReference type="InterPro" id="IPR016181">
    <property type="entry name" value="Acyl_CoA_acyltransferase"/>
</dbReference>
<sequence length="161" mass="18337">MSNSIQIRLSEMRDAGALMEIDSRVWDTRTTPAPIQWNSREQYLQKCPPGNQLVAEINGAIGGYVGFDYPTPLSSNRHVLDINIAVHPDFQRQGIGQRLIEAIRAWAAEQGVRKLSLRVLTTNPGAVEFYRNCGFVEQGRLVQEFYLNEKYVDDILMYCML</sequence>
<keyword evidence="5" id="KW-1185">Reference proteome</keyword>
<accession>A0A3S9V562</accession>
<dbReference type="InterPro" id="IPR000182">
    <property type="entry name" value="GNAT_dom"/>
</dbReference>
<dbReference type="OrthoDB" id="9802340at2"/>
<evidence type="ECO:0000259" key="3">
    <source>
        <dbReference type="PROSITE" id="PS51186"/>
    </source>
</evidence>
<dbReference type="Pfam" id="PF00583">
    <property type="entry name" value="Acetyltransf_1"/>
    <property type="match status" value="1"/>
</dbReference>
<dbReference type="RefSeq" id="WP_127003448.1">
    <property type="nucleotide sequence ID" value="NZ_CP034346.1"/>
</dbReference>
<dbReference type="PROSITE" id="PS51186">
    <property type="entry name" value="GNAT"/>
    <property type="match status" value="1"/>
</dbReference>
<dbReference type="PANTHER" id="PTHR43877">
    <property type="entry name" value="AMINOALKYLPHOSPHONATE N-ACETYLTRANSFERASE-RELATED-RELATED"/>
    <property type="match status" value="1"/>
</dbReference>
<dbReference type="CDD" id="cd04301">
    <property type="entry name" value="NAT_SF"/>
    <property type="match status" value="1"/>
</dbReference>
<dbReference type="KEGG" id="plut:EI981_26770"/>
<keyword evidence="2" id="KW-0012">Acyltransferase</keyword>
<reference evidence="5" key="1">
    <citation type="submission" date="2018-12" db="EMBL/GenBank/DDBJ databases">
        <title>Complete genome sequence of Paenibacillus sp. MBLB1234.</title>
        <authorList>
            <person name="Nam Y.-D."/>
            <person name="Kang J."/>
            <person name="Chung W.-H."/>
            <person name="Park Y.S."/>
        </authorList>
    </citation>
    <scope>NUCLEOTIDE SEQUENCE [LARGE SCALE GENOMIC DNA]</scope>
    <source>
        <strain evidence="5">MBLB1234</strain>
    </source>
</reference>
<dbReference type="InterPro" id="IPR050832">
    <property type="entry name" value="Bact_Acetyltransf"/>
</dbReference>
<dbReference type="Gene3D" id="3.40.630.30">
    <property type="match status" value="1"/>
</dbReference>
<evidence type="ECO:0000313" key="4">
    <source>
        <dbReference type="EMBL" id="AZS17680.1"/>
    </source>
</evidence>
<protein>
    <submittedName>
        <fullName evidence="4">GNAT family N-acetyltransferase</fullName>
    </submittedName>
</protein>
<proteinExistence type="predicted"/>
<feature type="domain" description="N-acetyltransferase" evidence="3">
    <location>
        <begin position="5"/>
        <end position="161"/>
    </location>
</feature>